<comment type="similarity">
    <text evidence="1">Belongs to the FlgM family.</text>
</comment>
<dbReference type="NCBIfam" id="TIGR03824">
    <property type="entry name" value="FlgM_jcvi"/>
    <property type="match status" value="1"/>
</dbReference>
<dbReference type="AlphaFoldDB" id="A0A2N0ZBN9"/>
<feature type="domain" description="Anti-sigma-28 factor FlgM C-terminal" evidence="8">
    <location>
        <begin position="34"/>
        <end position="84"/>
    </location>
</feature>
<evidence type="ECO:0000256" key="3">
    <source>
        <dbReference type="ARBA" id="ARBA00022491"/>
    </source>
</evidence>
<evidence type="ECO:0000313" key="10">
    <source>
        <dbReference type="Proteomes" id="UP000233343"/>
    </source>
</evidence>
<feature type="compositionally biased region" description="Polar residues" evidence="7">
    <location>
        <begin position="1"/>
        <end position="19"/>
    </location>
</feature>
<evidence type="ECO:0000256" key="6">
    <source>
        <dbReference type="ARBA" id="ARBA00023163"/>
    </source>
</evidence>
<keyword evidence="3" id="KW-0678">Repressor</keyword>
<evidence type="ECO:0000256" key="7">
    <source>
        <dbReference type="SAM" id="MobiDB-lite"/>
    </source>
</evidence>
<keyword evidence="10" id="KW-1185">Reference proteome</keyword>
<evidence type="ECO:0000256" key="4">
    <source>
        <dbReference type="ARBA" id="ARBA00022795"/>
    </source>
</evidence>
<keyword evidence="9" id="KW-0282">Flagellum</keyword>
<dbReference type="SUPFAM" id="SSF101498">
    <property type="entry name" value="Anti-sigma factor FlgM"/>
    <property type="match status" value="1"/>
</dbReference>
<evidence type="ECO:0000256" key="1">
    <source>
        <dbReference type="ARBA" id="ARBA00005322"/>
    </source>
</evidence>
<dbReference type="GO" id="GO:0045892">
    <property type="term" value="P:negative regulation of DNA-templated transcription"/>
    <property type="evidence" value="ECO:0007669"/>
    <property type="project" value="InterPro"/>
</dbReference>
<dbReference type="Gene3D" id="6.10.140.30">
    <property type="entry name" value="Anti-sigma-28 factor FlgM"/>
    <property type="match status" value="1"/>
</dbReference>
<reference evidence="9 10" key="1">
    <citation type="journal article" date="2010" name="Int. J. Syst. Evol. Microbiol.">
        <title>Bacillus horneckiae sp. nov., isolated from a spacecraft-assembly clean room.</title>
        <authorList>
            <person name="Vaishampayan P."/>
            <person name="Probst A."/>
            <person name="Krishnamurthi S."/>
            <person name="Ghosh S."/>
            <person name="Osman S."/>
            <person name="McDowall A."/>
            <person name="Ruckmani A."/>
            <person name="Mayilraj S."/>
            <person name="Venkateswaran K."/>
        </authorList>
    </citation>
    <scope>NUCLEOTIDE SEQUENCE [LARGE SCALE GENOMIC DNA]</scope>
    <source>
        <strain evidence="10">1PO1SC</strain>
    </source>
</reference>
<dbReference type="EMBL" id="PISD01000054">
    <property type="protein sequence ID" value="PKG26895.1"/>
    <property type="molecule type" value="Genomic_DNA"/>
</dbReference>
<evidence type="ECO:0000313" key="9">
    <source>
        <dbReference type="EMBL" id="PKG26895.1"/>
    </source>
</evidence>
<dbReference type="Proteomes" id="UP000233343">
    <property type="component" value="Unassembled WGS sequence"/>
</dbReference>
<evidence type="ECO:0000256" key="5">
    <source>
        <dbReference type="ARBA" id="ARBA00023015"/>
    </source>
</evidence>
<organism evidence="9 10">
    <name type="scientific">Cytobacillus horneckiae</name>
    <dbReference type="NCBI Taxonomy" id="549687"/>
    <lineage>
        <taxon>Bacteria</taxon>
        <taxon>Bacillati</taxon>
        <taxon>Bacillota</taxon>
        <taxon>Bacilli</taxon>
        <taxon>Bacillales</taxon>
        <taxon>Bacillaceae</taxon>
        <taxon>Cytobacillus</taxon>
    </lineage>
</organism>
<sequence length="91" mass="10309">MKINQFGSSNQVNPYQRQANKAHAIEQSLKKTADKLEISSAAKEMQQMSQSTPARQARVDELKIQVENGTYKINPQDIAKSIVNFYNNKPK</sequence>
<keyword evidence="9" id="KW-0966">Cell projection</keyword>
<keyword evidence="6" id="KW-0804">Transcription</keyword>
<protein>
    <recommendedName>
        <fullName evidence="2">Negative regulator of flagellin synthesis</fullName>
    </recommendedName>
</protein>
<feature type="region of interest" description="Disordered" evidence="7">
    <location>
        <begin position="1"/>
        <end position="22"/>
    </location>
</feature>
<name>A0A2N0ZBN9_9BACI</name>
<keyword evidence="5" id="KW-0805">Transcription regulation</keyword>
<dbReference type="RefSeq" id="WP_066189803.1">
    <property type="nucleotide sequence ID" value="NZ_CP194732.1"/>
</dbReference>
<dbReference type="InterPro" id="IPR035890">
    <property type="entry name" value="Anti-sigma-28_factor_FlgM_sf"/>
</dbReference>
<comment type="caution">
    <text evidence="9">The sequence shown here is derived from an EMBL/GenBank/DDBJ whole genome shotgun (WGS) entry which is preliminary data.</text>
</comment>
<dbReference type="InterPro" id="IPR007412">
    <property type="entry name" value="FlgM"/>
</dbReference>
<dbReference type="Pfam" id="PF04316">
    <property type="entry name" value="FlgM"/>
    <property type="match status" value="1"/>
</dbReference>
<keyword evidence="9" id="KW-0969">Cilium</keyword>
<dbReference type="GO" id="GO:0044781">
    <property type="term" value="P:bacterial-type flagellum organization"/>
    <property type="evidence" value="ECO:0007669"/>
    <property type="project" value="UniProtKB-KW"/>
</dbReference>
<keyword evidence="4" id="KW-1005">Bacterial flagellum biogenesis</keyword>
<evidence type="ECO:0000259" key="8">
    <source>
        <dbReference type="Pfam" id="PF04316"/>
    </source>
</evidence>
<dbReference type="InterPro" id="IPR031316">
    <property type="entry name" value="FlgM_C"/>
</dbReference>
<accession>A0A2N0ZBN9</accession>
<gene>
    <name evidence="9" type="primary">flgM</name>
    <name evidence="9" type="ORF">CWS20_21555</name>
</gene>
<proteinExistence type="inferred from homology"/>
<evidence type="ECO:0000256" key="2">
    <source>
        <dbReference type="ARBA" id="ARBA00017823"/>
    </source>
</evidence>